<feature type="chain" id="PRO_5009442076" description="Aromatic hydrocarbon degradation protein" evidence="1">
    <location>
        <begin position="18"/>
        <end position="77"/>
    </location>
</feature>
<dbReference type="KEGG" id="msq:BKP64_12790"/>
<keyword evidence="3" id="KW-1185">Reference proteome</keyword>
<dbReference type="RefSeq" id="WP_070970672.1">
    <property type="nucleotide sequence ID" value="NZ_CP017715.1"/>
</dbReference>
<evidence type="ECO:0000313" key="2">
    <source>
        <dbReference type="EMBL" id="AOY88969.1"/>
    </source>
</evidence>
<name>A0A1D9GN06_9GAMM</name>
<protein>
    <recommendedName>
        <fullName evidence="4">Aromatic hydrocarbon degradation protein</fullName>
    </recommendedName>
</protein>
<feature type="signal peptide" evidence="1">
    <location>
        <begin position="1"/>
        <end position="17"/>
    </location>
</feature>
<dbReference type="Proteomes" id="UP000177445">
    <property type="component" value="Chromosome"/>
</dbReference>
<evidence type="ECO:0000313" key="3">
    <source>
        <dbReference type="Proteomes" id="UP000177445"/>
    </source>
</evidence>
<keyword evidence="1" id="KW-0732">Signal</keyword>
<accession>A0A1D9GN06</accession>
<sequence length="77" mass="8047">MPSTSRFAVRAMSLAFAAVTASLSMPAAASMGNIGTTYGVMPVDVATAQSLSMFNDQVSATYYNPAYLTSVRKTIVS</sequence>
<dbReference type="EMBL" id="CP017715">
    <property type="protein sequence ID" value="AOY88969.1"/>
    <property type="molecule type" value="Genomic_DNA"/>
</dbReference>
<evidence type="ECO:0000256" key="1">
    <source>
        <dbReference type="SAM" id="SignalP"/>
    </source>
</evidence>
<proteinExistence type="predicted"/>
<reference evidence="2 3" key="1">
    <citation type="submission" date="2016-10" db="EMBL/GenBank/DDBJ databases">
        <title>Marinobacter salinus sp. nov., a moderately halophilic bacterium isolated from a tidal flat environment.</title>
        <authorList>
            <person name="Park S.-J."/>
        </authorList>
    </citation>
    <scope>NUCLEOTIDE SEQUENCE [LARGE SCALE GENOMIC DNA]</scope>
    <source>
        <strain evidence="2 3">Hb8</strain>
    </source>
</reference>
<organism evidence="2 3">
    <name type="scientific">Marinobacter salinus</name>
    <dbReference type="NCBI Taxonomy" id="1874317"/>
    <lineage>
        <taxon>Bacteria</taxon>
        <taxon>Pseudomonadati</taxon>
        <taxon>Pseudomonadota</taxon>
        <taxon>Gammaproteobacteria</taxon>
        <taxon>Pseudomonadales</taxon>
        <taxon>Marinobacteraceae</taxon>
        <taxon>Marinobacter</taxon>
    </lineage>
</organism>
<evidence type="ECO:0008006" key="4">
    <source>
        <dbReference type="Google" id="ProtNLM"/>
    </source>
</evidence>
<gene>
    <name evidence="2" type="ORF">BKP64_12790</name>
</gene>
<dbReference type="AlphaFoldDB" id="A0A1D9GN06"/>
<dbReference type="STRING" id="1874317.BKP64_12790"/>